<accession>A0A437K1B1</accession>
<dbReference type="RefSeq" id="WP_128195961.1">
    <property type="nucleotide sequence ID" value="NZ_SACT01000001.1"/>
</dbReference>
<dbReference type="Proteomes" id="UP000288178">
    <property type="component" value="Unassembled WGS sequence"/>
</dbReference>
<evidence type="ECO:0000313" key="1">
    <source>
        <dbReference type="EMBL" id="RVT54107.1"/>
    </source>
</evidence>
<proteinExistence type="predicted"/>
<comment type="caution">
    <text evidence="1">The sequence shown here is derived from an EMBL/GenBank/DDBJ whole genome shotgun (WGS) entry which is preliminary data.</text>
</comment>
<sequence length="99" mass="10987">MSDDCQIFVPPSFVALFVAPGRIKPTAAREHIAERYELCEDLAQMLLETARTQRWSLGITTADTLERIARGLPVSGLDLSEAETRWVMTRLAELLGPGD</sequence>
<dbReference type="EMBL" id="SACT01000001">
    <property type="protein sequence ID" value="RVT54107.1"/>
    <property type="molecule type" value="Genomic_DNA"/>
</dbReference>
<protein>
    <submittedName>
        <fullName evidence="1">ATPase with chaperone activity</fullName>
    </submittedName>
</protein>
<evidence type="ECO:0000313" key="2">
    <source>
        <dbReference type="Proteomes" id="UP000288178"/>
    </source>
</evidence>
<reference evidence="1 2" key="1">
    <citation type="submission" date="2019-01" db="EMBL/GenBank/DDBJ databases">
        <authorList>
            <person name="Chen W.-M."/>
        </authorList>
    </citation>
    <scope>NUCLEOTIDE SEQUENCE [LARGE SCALE GENOMIC DNA]</scope>
    <source>
        <strain evidence="1 2">ICH-3</strain>
    </source>
</reference>
<dbReference type="AlphaFoldDB" id="A0A437K1B1"/>
<organism evidence="1 2">
    <name type="scientific">Rubrivivax albus</name>
    <dbReference type="NCBI Taxonomy" id="2499835"/>
    <lineage>
        <taxon>Bacteria</taxon>
        <taxon>Pseudomonadati</taxon>
        <taxon>Pseudomonadota</taxon>
        <taxon>Betaproteobacteria</taxon>
        <taxon>Burkholderiales</taxon>
        <taxon>Sphaerotilaceae</taxon>
        <taxon>Rubrivivax</taxon>
    </lineage>
</organism>
<gene>
    <name evidence="1" type="ORF">ENE75_04380</name>
</gene>
<dbReference type="OrthoDB" id="9152680at2"/>
<name>A0A437K1B1_9BURK</name>
<keyword evidence="2" id="KW-1185">Reference proteome</keyword>